<reference evidence="2 3" key="1">
    <citation type="journal article" date="2016" name="G3 (Bethesda)">
        <title>First Draft Assembly and Annotation of the Genome of a California Endemic Oak Quercus lobata Nee (Fagaceae).</title>
        <authorList>
            <person name="Sork V.L."/>
            <person name="Fitz-Gibbon S.T."/>
            <person name="Puiu D."/>
            <person name="Crepeau M."/>
            <person name="Gugger P.F."/>
            <person name="Sherman R."/>
            <person name="Stevens K."/>
            <person name="Langley C.H."/>
            <person name="Pellegrini M."/>
            <person name="Salzberg S.L."/>
        </authorList>
    </citation>
    <scope>NUCLEOTIDE SEQUENCE [LARGE SCALE GENOMIC DNA]</scope>
    <source>
        <strain evidence="2 3">cv. SW786</strain>
    </source>
</reference>
<dbReference type="PROSITE" id="PS50127">
    <property type="entry name" value="UBC_2"/>
    <property type="match status" value="1"/>
</dbReference>
<evidence type="ECO:0000259" key="1">
    <source>
        <dbReference type="PROSITE" id="PS50127"/>
    </source>
</evidence>
<evidence type="ECO:0000313" key="3">
    <source>
        <dbReference type="Proteomes" id="UP000594261"/>
    </source>
</evidence>
<dbReference type="SMART" id="SM00212">
    <property type="entry name" value="UBCc"/>
    <property type="match status" value="1"/>
</dbReference>
<dbReference type="OMA" id="CQGGIFF"/>
<dbReference type="Gramene" id="QL04p077002:mrna">
    <property type="protein sequence ID" value="QL04p077002:mrna"/>
    <property type="gene ID" value="QL04p077002"/>
</dbReference>
<name>A0A7N2LHH0_QUELO</name>
<dbReference type="InterPro" id="IPR000608">
    <property type="entry name" value="UBC"/>
</dbReference>
<dbReference type="SUPFAM" id="SSF54495">
    <property type="entry name" value="UBC-like"/>
    <property type="match status" value="1"/>
</dbReference>
<evidence type="ECO:0000313" key="2">
    <source>
        <dbReference type="EnsemblPlants" id="QL04p077002:mrna"/>
    </source>
</evidence>
<dbReference type="Pfam" id="PF00179">
    <property type="entry name" value="UQ_con"/>
    <property type="match status" value="1"/>
</dbReference>
<proteinExistence type="predicted"/>
<organism evidence="2 3">
    <name type="scientific">Quercus lobata</name>
    <name type="common">Valley oak</name>
    <dbReference type="NCBI Taxonomy" id="97700"/>
    <lineage>
        <taxon>Eukaryota</taxon>
        <taxon>Viridiplantae</taxon>
        <taxon>Streptophyta</taxon>
        <taxon>Embryophyta</taxon>
        <taxon>Tracheophyta</taxon>
        <taxon>Spermatophyta</taxon>
        <taxon>Magnoliopsida</taxon>
        <taxon>eudicotyledons</taxon>
        <taxon>Gunneridae</taxon>
        <taxon>Pentapetalae</taxon>
        <taxon>rosids</taxon>
        <taxon>fabids</taxon>
        <taxon>Fagales</taxon>
        <taxon>Fagaceae</taxon>
        <taxon>Quercus</taxon>
    </lineage>
</organism>
<dbReference type="EnsemblPlants" id="QL04p077002:mrna">
    <property type="protein sequence ID" value="QL04p077002:mrna"/>
    <property type="gene ID" value="QL04p077002"/>
</dbReference>
<dbReference type="EMBL" id="LRBV02000004">
    <property type="status" value="NOT_ANNOTATED_CDS"/>
    <property type="molecule type" value="Genomic_DNA"/>
</dbReference>
<accession>A0A7N2LHH0</accession>
<keyword evidence="3" id="KW-1185">Reference proteome</keyword>
<dbReference type="AlphaFoldDB" id="A0A7N2LHH0"/>
<dbReference type="Proteomes" id="UP000594261">
    <property type="component" value="Chromosome 4"/>
</dbReference>
<dbReference type="Gene3D" id="3.10.110.10">
    <property type="entry name" value="Ubiquitin Conjugating Enzyme"/>
    <property type="match status" value="1"/>
</dbReference>
<dbReference type="PANTHER" id="PTHR24068">
    <property type="entry name" value="UBIQUITIN-CONJUGATING ENZYME E2"/>
    <property type="match status" value="1"/>
</dbReference>
<protein>
    <recommendedName>
        <fullName evidence="1">UBC core domain-containing protein</fullName>
    </recommendedName>
</protein>
<reference evidence="2" key="2">
    <citation type="submission" date="2021-01" db="UniProtKB">
        <authorList>
            <consortium name="EnsemblPlants"/>
        </authorList>
    </citation>
    <scope>IDENTIFICATION</scope>
</reference>
<sequence>MNSAYLCNGQVSFKTKVFHPNIDSYGTIGLDILKEKWNPDLSISWVLLSIFSLLADPNFDDPLVPEIAYMYKTDRVKYETTARSWTRKDAAKSAQSLGR</sequence>
<dbReference type="InterPro" id="IPR016135">
    <property type="entry name" value="UBQ-conjugating_enzyme/RWD"/>
</dbReference>
<dbReference type="InParanoid" id="A0A7N2LHH0"/>
<feature type="domain" description="UBC core" evidence="1">
    <location>
        <begin position="1"/>
        <end position="91"/>
    </location>
</feature>